<dbReference type="InterPro" id="IPR025898">
    <property type="entry name" value="Tc3_transposase_DNA-bd_dom"/>
</dbReference>
<name>A0A0F9YM86_9MICR</name>
<accession>A0A0F9YM86</accession>
<gene>
    <name evidence="2" type="ORF">AAJ76_184000423</name>
</gene>
<reference evidence="2 3" key="1">
    <citation type="journal article" date="2015" name="Environ. Microbiol.">
        <title>Genome analyses suggest the presence of polyploidy and recent human-driven expansions in eight global populations of the honeybee pathogen Nosema ceranae.</title>
        <authorList>
            <person name="Pelin A."/>
            <person name="Selman M."/>
            <person name="Aris-Brosou S."/>
            <person name="Farinelli L."/>
            <person name="Corradi N."/>
        </authorList>
    </citation>
    <scope>NUCLEOTIDE SEQUENCE [LARGE SCALE GENOMIC DNA]</scope>
    <source>
        <strain evidence="2 3">PA08 1199</strain>
    </source>
</reference>
<sequence length="41" mass="4614">MSIGNSLGEYEKGQIDAYFLIEINIKQIGTILDRSKTAIRN</sequence>
<dbReference type="Proteomes" id="UP000034350">
    <property type="component" value="Unassembled WGS sequence"/>
</dbReference>
<dbReference type="Pfam" id="PF11427">
    <property type="entry name" value="HTH_Tnp_Tc3_1"/>
    <property type="match status" value="1"/>
</dbReference>
<comment type="caution">
    <text evidence="2">The sequence shown here is derived from an EMBL/GenBank/DDBJ whole genome shotgun (WGS) entry which is preliminary data.</text>
</comment>
<organism evidence="2 3">
    <name type="scientific">Vairimorpha ceranae</name>
    <dbReference type="NCBI Taxonomy" id="40302"/>
    <lineage>
        <taxon>Eukaryota</taxon>
        <taxon>Fungi</taxon>
        <taxon>Fungi incertae sedis</taxon>
        <taxon>Microsporidia</taxon>
        <taxon>Nosematidae</taxon>
        <taxon>Vairimorpha</taxon>
    </lineage>
</organism>
<proteinExistence type="predicted"/>
<dbReference type="EMBL" id="JPQZ01000184">
    <property type="protein sequence ID" value="KKO73892.1"/>
    <property type="molecule type" value="Genomic_DNA"/>
</dbReference>
<dbReference type="AlphaFoldDB" id="A0A0F9YM86"/>
<dbReference type="RefSeq" id="XP_024329634.1">
    <property type="nucleotide sequence ID" value="XM_024474320.1"/>
</dbReference>
<dbReference type="GO" id="GO:0003677">
    <property type="term" value="F:DNA binding"/>
    <property type="evidence" value="ECO:0007669"/>
    <property type="project" value="InterPro"/>
</dbReference>
<evidence type="ECO:0000313" key="3">
    <source>
        <dbReference type="Proteomes" id="UP000034350"/>
    </source>
</evidence>
<keyword evidence="3" id="KW-1185">Reference proteome</keyword>
<evidence type="ECO:0000313" key="2">
    <source>
        <dbReference type="EMBL" id="KKO73892.1"/>
    </source>
</evidence>
<dbReference type="GeneID" id="36319236"/>
<dbReference type="VEuPathDB" id="MicrosporidiaDB:AAJ76_184000423"/>
<feature type="domain" description="Tc3 transposase DNA binding" evidence="1">
    <location>
        <begin position="4"/>
        <end position="40"/>
    </location>
</feature>
<protein>
    <recommendedName>
        <fullName evidence="1">Tc3 transposase DNA binding domain-containing protein</fullName>
    </recommendedName>
</protein>
<dbReference type="OrthoDB" id="9996331at2759"/>
<dbReference type="Gene3D" id="1.10.10.60">
    <property type="entry name" value="Homeodomain-like"/>
    <property type="match status" value="1"/>
</dbReference>
<evidence type="ECO:0000259" key="1">
    <source>
        <dbReference type="Pfam" id="PF11427"/>
    </source>
</evidence>